<gene>
    <name evidence="2" type="ORF">GBAR_LOCUS24432</name>
</gene>
<dbReference type="AlphaFoldDB" id="A0AA35T951"/>
<dbReference type="Proteomes" id="UP001174909">
    <property type="component" value="Unassembled WGS sequence"/>
</dbReference>
<dbReference type="InterPro" id="IPR011519">
    <property type="entry name" value="UnbV_ASPIC"/>
</dbReference>
<evidence type="ECO:0000313" key="2">
    <source>
        <dbReference type="EMBL" id="CAI8044040.1"/>
    </source>
</evidence>
<dbReference type="PANTHER" id="PTHR16026:SF0">
    <property type="entry name" value="CARTILAGE ACIDIC PROTEIN 1"/>
    <property type="match status" value="1"/>
</dbReference>
<dbReference type="PANTHER" id="PTHR16026">
    <property type="entry name" value="CARTILAGE ACIDIC PROTEIN 1"/>
    <property type="match status" value="1"/>
</dbReference>
<evidence type="ECO:0000313" key="3">
    <source>
        <dbReference type="Proteomes" id="UP001174909"/>
    </source>
</evidence>
<name>A0AA35T951_GEOBA</name>
<protein>
    <recommendedName>
        <fullName evidence="1">ASPIC/UnbV domain-containing protein</fullName>
    </recommendedName>
</protein>
<dbReference type="InterPro" id="IPR027039">
    <property type="entry name" value="Crtac1"/>
</dbReference>
<organism evidence="2 3">
    <name type="scientific">Geodia barretti</name>
    <name type="common">Barrett's horny sponge</name>
    <dbReference type="NCBI Taxonomy" id="519541"/>
    <lineage>
        <taxon>Eukaryota</taxon>
        <taxon>Metazoa</taxon>
        <taxon>Porifera</taxon>
        <taxon>Demospongiae</taxon>
        <taxon>Heteroscleromorpha</taxon>
        <taxon>Tetractinellida</taxon>
        <taxon>Astrophorina</taxon>
        <taxon>Geodiidae</taxon>
        <taxon>Geodia</taxon>
    </lineage>
</organism>
<feature type="domain" description="ASPIC/UnbV" evidence="1">
    <location>
        <begin position="36"/>
        <end position="102"/>
    </location>
</feature>
<reference evidence="2" key="1">
    <citation type="submission" date="2023-03" db="EMBL/GenBank/DDBJ databases">
        <authorList>
            <person name="Steffen K."/>
            <person name="Cardenas P."/>
        </authorList>
    </citation>
    <scope>NUCLEOTIDE SEQUENCE</scope>
</reference>
<dbReference type="Pfam" id="PF07593">
    <property type="entry name" value="UnbV_ASPIC"/>
    <property type="match status" value="1"/>
</dbReference>
<accession>A0AA35T951</accession>
<proteinExistence type="predicted"/>
<keyword evidence="3" id="KW-1185">Reference proteome</keyword>
<sequence length="109" mass="11508">MGPVFVWMNGGGENHWVTLVLKGRMGVDGTGSNADAVGARVHLNAGGRTQVQEVRAGSSYLSMDSIALEFGIGTAVMVDEIEVRWPSGRIQVIEDVPADQVVAIEEPGS</sequence>
<dbReference type="EMBL" id="CASHTH010003372">
    <property type="protein sequence ID" value="CAI8044040.1"/>
    <property type="molecule type" value="Genomic_DNA"/>
</dbReference>
<comment type="caution">
    <text evidence="2">The sequence shown here is derived from an EMBL/GenBank/DDBJ whole genome shotgun (WGS) entry which is preliminary data.</text>
</comment>
<evidence type="ECO:0000259" key="1">
    <source>
        <dbReference type="Pfam" id="PF07593"/>
    </source>
</evidence>